<dbReference type="Pfam" id="PF21447">
    <property type="entry name" value="Ppx-GppA_III"/>
    <property type="match status" value="1"/>
</dbReference>
<dbReference type="AlphaFoldDB" id="A0A7V2B113"/>
<feature type="domain" description="Ppx/GppA phosphatase N-terminal" evidence="2">
    <location>
        <begin position="43"/>
        <end position="330"/>
    </location>
</feature>
<name>A0A7V2B113_RHOMR</name>
<keyword evidence="1" id="KW-0378">Hydrolase</keyword>
<dbReference type="InterPro" id="IPR030673">
    <property type="entry name" value="PyroPPase_GppA_Ppx"/>
</dbReference>
<proteinExistence type="predicted"/>
<dbReference type="Gene3D" id="1.10.3210.10">
    <property type="entry name" value="Hypothetical protein af1432"/>
    <property type="match status" value="1"/>
</dbReference>
<feature type="domain" description="Ppx/GppA phosphatase C-terminal" evidence="3">
    <location>
        <begin position="345"/>
        <end position="504"/>
    </location>
</feature>
<dbReference type="Gene3D" id="3.30.420.40">
    <property type="match status" value="1"/>
</dbReference>
<organism evidence="4">
    <name type="scientific">Rhodothermus marinus</name>
    <name type="common">Rhodothermus obamensis</name>
    <dbReference type="NCBI Taxonomy" id="29549"/>
    <lineage>
        <taxon>Bacteria</taxon>
        <taxon>Pseudomonadati</taxon>
        <taxon>Rhodothermota</taxon>
        <taxon>Rhodothermia</taxon>
        <taxon>Rhodothermales</taxon>
        <taxon>Rhodothermaceae</taxon>
        <taxon>Rhodothermus</taxon>
    </lineage>
</organism>
<dbReference type="InterPro" id="IPR003695">
    <property type="entry name" value="Ppx_GppA_N"/>
</dbReference>
<evidence type="ECO:0000259" key="3">
    <source>
        <dbReference type="Pfam" id="PF21447"/>
    </source>
</evidence>
<dbReference type="InterPro" id="IPR003607">
    <property type="entry name" value="HD/PDEase_dom"/>
</dbReference>
<dbReference type="PANTHER" id="PTHR30005">
    <property type="entry name" value="EXOPOLYPHOSPHATASE"/>
    <property type="match status" value="1"/>
</dbReference>
<sequence length="546" mass="60848">MAEEVDEVGACLVPTNVADIPQEATSPVRMCVVDLGTNSFHAVIVDALPGTFRVVDRFKEMVQLGDEGFQTHQLSEAAVARALRALKRIRLLAEGWGATEFLACATSAIREAENGGDFLQRVRHEIGLHVRVIDGLQEAHLIYKGVQRAVPMPEPTLIVDIGGGSTECIIATSTQALHLFSLKLGAARMRHRFITTDPISAEELHVLQAYYREQLVPVYAAARQHGVRELVGSSGTMENLASVCARMLGERRRSIYELAFPAEALRRVAHRILGASRQERQRMRGIDAKRLDQIVAGAALLDVMLEDLAIERVRISPHALREGIVVDFVEQNAPRLAQLTAFADVRRRSVYEMGWRFDWEYRHASQVAALALQLFDATRTLHQLAAADRELLEYAALLHDIGYHISHHSHHKHGLYLIKHADLRGFTSEEIAILANVVRYHRGSLPKPSHADFMALSPADRQRVRILAALLRLAEGLDRSHNQNVRALHVHLEPDRLRLHLETKSDPELEIWGGQRSADLFTQTFGLAVEVTAQVQQPLLETPAGA</sequence>
<dbReference type="SUPFAM" id="SSF109604">
    <property type="entry name" value="HD-domain/PDEase-like"/>
    <property type="match status" value="1"/>
</dbReference>
<dbReference type="FunFam" id="1.10.3210.10:FF:000025">
    <property type="entry name" value="Exopolyphosphatase"/>
    <property type="match status" value="1"/>
</dbReference>
<dbReference type="EMBL" id="DSGB01000005">
    <property type="protein sequence ID" value="HER96298.1"/>
    <property type="molecule type" value="Genomic_DNA"/>
</dbReference>
<dbReference type="InterPro" id="IPR050273">
    <property type="entry name" value="GppA/Ppx_hydrolase"/>
</dbReference>
<dbReference type="SUPFAM" id="SSF53067">
    <property type="entry name" value="Actin-like ATPase domain"/>
    <property type="match status" value="2"/>
</dbReference>
<accession>A0A7V2B113</accession>
<dbReference type="InterPro" id="IPR043129">
    <property type="entry name" value="ATPase_NBD"/>
</dbReference>
<dbReference type="GO" id="GO:0016462">
    <property type="term" value="F:pyrophosphatase activity"/>
    <property type="evidence" value="ECO:0007669"/>
    <property type="project" value="TreeGrafter"/>
</dbReference>
<protein>
    <submittedName>
        <fullName evidence="4">Ppx/GppA family phosphatase</fullName>
    </submittedName>
</protein>
<evidence type="ECO:0000313" key="4">
    <source>
        <dbReference type="EMBL" id="HER96298.1"/>
    </source>
</evidence>
<evidence type="ECO:0000259" key="2">
    <source>
        <dbReference type="Pfam" id="PF02541"/>
    </source>
</evidence>
<dbReference type="InterPro" id="IPR048950">
    <property type="entry name" value="Ppx_GppA_C"/>
</dbReference>
<dbReference type="Gene3D" id="3.30.420.150">
    <property type="entry name" value="Exopolyphosphatase. Domain 2"/>
    <property type="match status" value="1"/>
</dbReference>
<dbReference type="PANTHER" id="PTHR30005:SF0">
    <property type="entry name" value="RETROGRADE REGULATION PROTEIN 2"/>
    <property type="match status" value="1"/>
</dbReference>
<reference evidence="4" key="1">
    <citation type="journal article" date="2020" name="mSystems">
        <title>Genome- and Community-Level Interaction Insights into Carbon Utilization and Element Cycling Functions of Hydrothermarchaeota in Hydrothermal Sediment.</title>
        <authorList>
            <person name="Zhou Z."/>
            <person name="Liu Y."/>
            <person name="Xu W."/>
            <person name="Pan J."/>
            <person name="Luo Z.H."/>
            <person name="Li M."/>
        </authorList>
    </citation>
    <scope>NUCLEOTIDE SEQUENCE [LARGE SCALE GENOMIC DNA]</scope>
    <source>
        <strain evidence="4">SpSt-143</strain>
    </source>
</reference>
<dbReference type="CDD" id="cd00077">
    <property type="entry name" value="HDc"/>
    <property type="match status" value="1"/>
</dbReference>
<evidence type="ECO:0000256" key="1">
    <source>
        <dbReference type="ARBA" id="ARBA00022801"/>
    </source>
</evidence>
<dbReference type="PIRSF" id="PIRSF001267">
    <property type="entry name" value="Pyrophosphatase_GppA_Ppx"/>
    <property type="match status" value="1"/>
</dbReference>
<gene>
    <name evidence="4" type="ORF">ENO59_07245</name>
</gene>
<comment type="caution">
    <text evidence="4">The sequence shown here is derived from an EMBL/GenBank/DDBJ whole genome shotgun (WGS) entry which is preliminary data.</text>
</comment>
<dbReference type="CDD" id="cd24006">
    <property type="entry name" value="ASKHA_NBD_PPX_GppA"/>
    <property type="match status" value="1"/>
</dbReference>
<dbReference type="Pfam" id="PF02541">
    <property type="entry name" value="Ppx-GppA"/>
    <property type="match status" value="1"/>
</dbReference>